<sequence length="192" mass="22528">MKALLDFQYCWDIVEEGYAELENTVVEVTLTNKENRAIKKVRKKDKRELTEQPLKKFQMRRHQRKHGEFCKNPFNESKGKKVRLQAFRVEFETSKMKVSKCTDDYVTRVKAVVNEMKRNGKTPNDVRVMEKNLHSLTHKIEYVLIGDSKGLSQISIDELVGSLQAHEHKMKQNDDTRNLEQVLQSKLSFNKS</sequence>
<dbReference type="PANTHER" id="PTHR35317">
    <property type="entry name" value="OS04G0629600 PROTEIN"/>
    <property type="match status" value="1"/>
</dbReference>
<dbReference type="PANTHER" id="PTHR35317:SF28">
    <property type="entry name" value="ZINC FINGER, CCHC-TYPE, RIBONUCLEASE H-LIKE DOMAIN, GAG-PRE-INTEGRASE DOMAIN PROTEIN-RELATED"/>
    <property type="match status" value="1"/>
</dbReference>
<dbReference type="EMBL" id="SMMG02000003">
    <property type="protein sequence ID" value="KAA3480435.1"/>
    <property type="molecule type" value="Genomic_DNA"/>
</dbReference>
<comment type="caution">
    <text evidence="1">The sequence shown here is derived from an EMBL/GenBank/DDBJ whole genome shotgun (WGS) entry which is preliminary data.</text>
</comment>
<evidence type="ECO:0000313" key="1">
    <source>
        <dbReference type="EMBL" id="KAA3480435.1"/>
    </source>
</evidence>
<dbReference type="AlphaFoldDB" id="A0A5B6WH89"/>
<evidence type="ECO:0000313" key="2">
    <source>
        <dbReference type="Proteomes" id="UP000325315"/>
    </source>
</evidence>
<protein>
    <submittedName>
        <fullName evidence="1">Polyprotein</fullName>
    </submittedName>
</protein>
<name>A0A5B6WH89_9ROSI</name>
<dbReference type="Proteomes" id="UP000325315">
    <property type="component" value="Unassembled WGS sequence"/>
</dbReference>
<gene>
    <name evidence="1" type="ORF">EPI10_020864</name>
</gene>
<reference evidence="2" key="1">
    <citation type="journal article" date="2019" name="Plant Biotechnol. J.">
        <title>Genome sequencing of the Australian wild diploid species Gossypium australe highlights disease resistance and delayed gland morphogenesis.</title>
        <authorList>
            <person name="Cai Y."/>
            <person name="Cai X."/>
            <person name="Wang Q."/>
            <person name="Wang P."/>
            <person name="Zhang Y."/>
            <person name="Cai C."/>
            <person name="Xu Y."/>
            <person name="Wang K."/>
            <person name="Zhou Z."/>
            <person name="Wang C."/>
            <person name="Geng S."/>
            <person name="Li B."/>
            <person name="Dong Q."/>
            <person name="Hou Y."/>
            <person name="Wang H."/>
            <person name="Ai P."/>
            <person name="Liu Z."/>
            <person name="Yi F."/>
            <person name="Sun M."/>
            <person name="An G."/>
            <person name="Cheng J."/>
            <person name="Zhang Y."/>
            <person name="Shi Q."/>
            <person name="Xie Y."/>
            <person name="Shi X."/>
            <person name="Chang Y."/>
            <person name="Huang F."/>
            <person name="Chen Y."/>
            <person name="Hong S."/>
            <person name="Mi L."/>
            <person name="Sun Q."/>
            <person name="Zhang L."/>
            <person name="Zhou B."/>
            <person name="Peng R."/>
            <person name="Zhang X."/>
            <person name="Liu F."/>
        </authorList>
    </citation>
    <scope>NUCLEOTIDE SEQUENCE [LARGE SCALE GENOMIC DNA]</scope>
    <source>
        <strain evidence="2">cv. PA1801</strain>
    </source>
</reference>
<accession>A0A5B6WH89</accession>
<dbReference type="OrthoDB" id="1001766at2759"/>
<keyword evidence="2" id="KW-1185">Reference proteome</keyword>
<proteinExistence type="predicted"/>
<organism evidence="1 2">
    <name type="scientific">Gossypium australe</name>
    <dbReference type="NCBI Taxonomy" id="47621"/>
    <lineage>
        <taxon>Eukaryota</taxon>
        <taxon>Viridiplantae</taxon>
        <taxon>Streptophyta</taxon>
        <taxon>Embryophyta</taxon>
        <taxon>Tracheophyta</taxon>
        <taxon>Spermatophyta</taxon>
        <taxon>Magnoliopsida</taxon>
        <taxon>eudicotyledons</taxon>
        <taxon>Gunneridae</taxon>
        <taxon>Pentapetalae</taxon>
        <taxon>rosids</taxon>
        <taxon>malvids</taxon>
        <taxon>Malvales</taxon>
        <taxon>Malvaceae</taxon>
        <taxon>Malvoideae</taxon>
        <taxon>Gossypium</taxon>
    </lineage>
</organism>